<dbReference type="SUPFAM" id="SSF57667">
    <property type="entry name" value="beta-beta-alpha zinc fingers"/>
    <property type="match status" value="1"/>
</dbReference>
<evidence type="ECO:0000313" key="10">
    <source>
        <dbReference type="EMBL" id="RWS31534.1"/>
    </source>
</evidence>
<dbReference type="GO" id="GO:0003700">
    <property type="term" value="F:DNA-binding transcription factor activity"/>
    <property type="evidence" value="ECO:0007669"/>
    <property type="project" value="InterPro"/>
</dbReference>
<keyword evidence="4" id="KW-0539">Nucleus</keyword>
<dbReference type="SMART" id="SM00338">
    <property type="entry name" value="BRLZ"/>
    <property type="match status" value="1"/>
</dbReference>
<dbReference type="PROSITE" id="PS50157">
    <property type="entry name" value="ZINC_FINGER_C2H2_2"/>
    <property type="match status" value="1"/>
</dbReference>
<evidence type="ECO:0000259" key="8">
    <source>
        <dbReference type="PROSITE" id="PS50157"/>
    </source>
</evidence>
<evidence type="ECO:0000256" key="7">
    <source>
        <dbReference type="SAM" id="MobiDB-lite"/>
    </source>
</evidence>
<comment type="caution">
    <text evidence="10">The sequence shown here is derived from an EMBL/GenBank/DDBJ whole genome shotgun (WGS) entry which is preliminary data.</text>
</comment>
<keyword evidence="3" id="KW-0804">Transcription</keyword>
<evidence type="ECO:0000256" key="5">
    <source>
        <dbReference type="PROSITE-ProRule" id="PRU00042"/>
    </source>
</evidence>
<dbReference type="Gene3D" id="3.30.160.60">
    <property type="entry name" value="Classic Zinc Finger"/>
    <property type="match status" value="1"/>
</dbReference>
<feature type="domain" description="C2H2-type" evidence="8">
    <location>
        <begin position="9"/>
        <end position="33"/>
    </location>
</feature>
<dbReference type="InterPro" id="IPR013087">
    <property type="entry name" value="Znf_C2H2_type"/>
</dbReference>
<keyword evidence="5" id="KW-0863">Zinc-finger</keyword>
<dbReference type="OrthoDB" id="295274at2759"/>
<evidence type="ECO:0000256" key="3">
    <source>
        <dbReference type="ARBA" id="ARBA00023163"/>
    </source>
</evidence>
<dbReference type="SUPFAM" id="SSF57959">
    <property type="entry name" value="Leucine zipper domain"/>
    <property type="match status" value="1"/>
</dbReference>
<dbReference type="GO" id="GO:0008270">
    <property type="term" value="F:zinc ion binding"/>
    <property type="evidence" value="ECO:0007669"/>
    <property type="project" value="UniProtKB-KW"/>
</dbReference>
<feature type="compositionally biased region" description="Low complexity" evidence="7">
    <location>
        <begin position="341"/>
        <end position="353"/>
    </location>
</feature>
<evidence type="ECO:0000259" key="9">
    <source>
        <dbReference type="PROSITE" id="PS50217"/>
    </source>
</evidence>
<keyword evidence="5" id="KW-0479">Metal-binding</keyword>
<dbReference type="AlphaFoldDB" id="A0A443SVJ7"/>
<feature type="region of interest" description="Disordered" evidence="7">
    <location>
        <begin position="339"/>
        <end position="379"/>
    </location>
</feature>
<dbReference type="InterPro" id="IPR004827">
    <property type="entry name" value="bZIP"/>
</dbReference>
<evidence type="ECO:0000256" key="1">
    <source>
        <dbReference type="ARBA" id="ARBA00004123"/>
    </source>
</evidence>
<dbReference type="Proteomes" id="UP000288716">
    <property type="component" value="Unassembled WGS sequence"/>
</dbReference>
<proteinExistence type="predicted"/>
<dbReference type="PANTHER" id="PTHR19304">
    <property type="entry name" value="CYCLIC-AMP RESPONSE ELEMENT BINDING PROTEIN"/>
    <property type="match status" value="1"/>
</dbReference>
<evidence type="ECO:0000256" key="2">
    <source>
        <dbReference type="ARBA" id="ARBA00023015"/>
    </source>
</evidence>
<feature type="coiled-coil region" evidence="6">
    <location>
        <begin position="403"/>
        <end position="454"/>
    </location>
</feature>
<keyword evidence="5" id="KW-0862">Zinc</keyword>
<reference evidence="10 11" key="1">
    <citation type="journal article" date="2018" name="Gigascience">
        <title>Genomes of trombidid mites reveal novel predicted allergens and laterally-transferred genes associated with secondary metabolism.</title>
        <authorList>
            <person name="Dong X."/>
            <person name="Chaisiri K."/>
            <person name="Xia D."/>
            <person name="Armstrong S.D."/>
            <person name="Fang Y."/>
            <person name="Donnelly M.J."/>
            <person name="Kadowaki T."/>
            <person name="McGarry J.W."/>
            <person name="Darby A.C."/>
            <person name="Makepeace B.L."/>
        </authorList>
    </citation>
    <scope>NUCLEOTIDE SEQUENCE [LARGE SCALE GENOMIC DNA]</scope>
    <source>
        <strain evidence="10">UoL-UT</strain>
    </source>
</reference>
<evidence type="ECO:0000256" key="4">
    <source>
        <dbReference type="ARBA" id="ARBA00023242"/>
    </source>
</evidence>
<dbReference type="PROSITE" id="PS00036">
    <property type="entry name" value="BZIP_BASIC"/>
    <property type="match status" value="1"/>
</dbReference>
<accession>A0A443SVJ7</accession>
<dbReference type="PROSITE" id="PS00028">
    <property type="entry name" value="ZINC_FINGER_C2H2_1"/>
    <property type="match status" value="1"/>
</dbReference>
<organism evidence="10 11">
    <name type="scientific">Leptotrombidium deliense</name>
    <dbReference type="NCBI Taxonomy" id="299467"/>
    <lineage>
        <taxon>Eukaryota</taxon>
        <taxon>Metazoa</taxon>
        <taxon>Ecdysozoa</taxon>
        <taxon>Arthropoda</taxon>
        <taxon>Chelicerata</taxon>
        <taxon>Arachnida</taxon>
        <taxon>Acari</taxon>
        <taxon>Acariformes</taxon>
        <taxon>Trombidiformes</taxon>
        <taxon>Prostigmata</taxon>
        <taxon>Anystina</taxon>
        <taxon>Parasitengona</taxon>
        <taxon>Trombiculoidea</taxon>
        <taxon>Trombiculidae</taxon>
        <taxon>Leptotrombidium</taxon>
    </lineage>
</organism>
<dbReference type="VEuPathDB" id="VectorBase:LDEU000509"/>
<dbReference type="Gene3D" id="1.20.5.170">
    <property type="match status" value="1"/>
</dbReference>
<dbReference type="PROSITE" id="PS50217">
    <property type="entry name" value="BZIP"/>
    <property type="match status" value="1"/>
</dbReference>
<sequence>MMNVDDKPFACTFKGCGMKFVTEDHLSVHKSLHEKRLNLSLNLPQRFGDQLVDQTPTPTRFLGNFLKLTEETGLYTSELRELIEPKSSTCNPFEETFRNASSSPNALKLSVSQNVFSEDSLNTPSVEVVSTPLPKFPIIQKPAVEQEELSDKELRVELNAEDDIEIVETSTGSPILESNLCVNATSLPIPVTCSSSSSAESTSTLTNTTNSAVIDNSAMSIEKRSKLIKKVIPYVQSTNSSSLPVVSKPLLLLPKSQVLPAIVTQAPIYQVVVCKLNNGNSVQVLPTVPQVVDKSTVAILKPKEQTGSEKVTQPLMTISPKPVNNGVIRLSTTSCQSTALSQISPQSSSSQTSLDTMPTVQRAKPGRRSKTAPVEDPTQRKVRALERNRAAAMRCRRKKKVWIDTLETNAAELEASREKLQVLLTYIQVMFSNVYLLQAEVDKLRKEVTQLKTALLEHKDCPVTLKQLKVAGREIGKVIT</sequence>
<dbReference type="InterPro" id="IPR051027">
    <property type="entry name" value="bZIP_transcription_factors"/>
</dbReference>
<evidence type="ECO:0000256" key="6">
    <source>
        <dbReference type="SAM" id="Coils"/>
    </source>
</evidence>
<dbReference type="EMBL" id="NCKV01000137">
    <property type="protein sequence ID" value="RWS31534.1"/>
    <property type="molecule type" value="Genomic_DNA"/>
</dbReference>
<comment type="subcellular location">
    <subcellularLocation>
        <location evidence="1">Nucleus</location>
    </subcellularLocation>
</comment>
<gene>
    <name evidence="10" type="ORF">B4U80_04844</name>
</gene>
<protein>
    <submittedName>
        <fullName evidence="10">Cyclic AMP-dependent transcription factor ATF-2-like isoform X2</fullName>
    </submittedName>
</protein>
<name>A0A443SVJ7_9ACAR</name>
<evidence type="ECO:0000313" key="11">
    <source>
        <dbReference type="Proteomes" id="UP000288716"/>
    </source>
</evidence>
<dbReference type="CDD" id="cd14687">
    <property type="entry name" value="bZIP_ATF2"/>
    <property type="match status" value="1"/>
</dbReference>
<dbReference type="GO" id="GO:0005634">
    <property type="term" value="C:nucleus"/>
    <property type="evidence" value="ECO:0007669"/>
    <property type="project" value="UniProtKB-SubCell"/>
</dbReference>
<keyword evidence="6" id="KW-0175">Coiled coil</keyword>
<keyword evidence="2" id="KW-0805">Transcription regulation</keyword>
<dbReference type="STRING" id="299467.A0A443SVJ7"/>
<keyword evidence="11" id="KW-1185">Reference proteome</keyword>
<dbReference type="InterPro" id="IPR046347">
    <property type="entry name" value="bZIP_sf"/>
</dbReference>
<feature type="domain" description="BZIP" evidence="9">
    <location>
        <begin position="378"/>
        <end position="421"/>
    </location>
</feature>
<dbReference type="InterPro" id="IPR036236">
    <property type="entry name" value="Znf_C2H2_sf"/>
</dbReference>